<evidence type="ECO:0000313" key="2">
    <source>
        <dbReference type="Proteomes" id="UP001177021"/>
    </source>
</evidence>
<comment type="caution">
    <text evidence="1">The sequence shown here is derived from an EMBL/GenBank/DDBJ whole genome shotgun (WGS) entry which is preliminary data.</text>
</comment>
<protein>
    <submittedName>
        <fullName evidence="1">Uncharacterized protein</fullName>
    </submittedName>
</protein>
<sequence length="129" mass="15081">MAEIFKFVHVLMIFLSLIVLVSSNKLFCYTTDDCDKNICHTPPFVMNCRLFLCLCENKHNDNLCMQRVKNMNKTLKFIHVLIIIFSLIALVTSYDSSFCFTDDDCKENKCYKGYITKCRLYICICEPTD</sequence>
<reference evidence="1" key="1">
    <citation type="submission" date="2023-10" db="EMBL/GenBank/DDBJ databases">
        <authorList>
            <person name="Rodriguez Cubillos JULIANA M."/>
            <person name="De Vega J."/>
        </authorList>
    </citation>
    <scope>NUCLEOTIDE SEQUENCE</scope>
</reference>
<dbReference type="Proteomes" id="UP001177021">
    <property type="component" value="Unassembled WGS sequence"/>
</dbReference>
<gene>
    <name evidence="1" type="ORF">MILVUS5_LOCUS3830</name>
</gene>
<name>A0ACB0IK49_TRIPR</name>
<organism evidence="1 2">
    <name type="scientific">Trifolium pratense</name>
    <name type="common">Red clover</name>
    <dbReference type="NCBI Taxonomy" id="57577"/>
    <lineage>
        <taxon>Eukaryota</taxon>
        <taxon>Viridiplantae</taxon>
        <taxon>Streptophyta</taxon>
        <taxon>Embryophyta</taxon>
        <taxon>Tracheophyta</taxon>
        <taxon>Spermatophyta</taxon>
        <taxon>Magnoliopsida</taxon>
        <taxon>eudicotyledons</taxon>
        <taxon>Gunneridae</taxon>
        <taxon>Pentapetalae</taxon>
        <taxon>rosids</taxon>
        <taxon>fabids</taxon>
        <taxon>Fabales</taxon>
        <taxon>Fabaceae</taxon>
        <taxon>Papilionoideae</taxon>
        <taxon>50 kb inversion clade</taxon>
        <taxon>NPAAA clade</taxon>
        <taxon>Hologalegina</taxon>
        <taxon>IRL clade</taxon>
        <taxon>Trifolieae</taxon>
        <taxon>Trifolium</taxon>
    </lineage>
</organism>
<accession>A0ACB0IK49</accession>
<evidence type="ECO:0000313" key="1">
    <source>
        <dbReference type="EMBL" id="CAJ2632545.1"/>
    </source>
</evidence>
<dbReference type="EMBL" id="CASHSV030000001">
    <property type="protein sequence ID" value="CAJ2632545.1"/>
    <property type="molecule type" value="Genomic_DNA"/>
</dbReference>
<keyword evidence="2" id="KW-1185">Reference proteome</keyword>
<proteinExistence type="predicted"/>